<keyword evidence="10" id="KW-0479">Metal-binding</keyword>
<dbReference type="NCBIfam" id="NF000595">
    <property type="entry name" value="PRK00015.1-3"/>
    <property type="match status" value="1"/>
</dbReference>
<comment type="subcellular location">
    <subcellularLocation>
        <location evidence="4">Cytoplasm</location>
    </subcellularLocation>
</comment>
<gene>
    <name evidence="15" type="ORF">RIEGSTA812A_PEG_290</name>
</gene>
<evidence type="ECO:0000256" key="12">
    <source>
        <dbReference type="ARBA" id="ARBA00022801"/>
    </source>
</evidence>
<accession>A0A484H4V8</accession>
<dbReference type="PANTHER" id="PTHR10954">
    <property type="entry name" value="RIBONUCLEASE H2 SUBUNIT A"/>
    <property type="match status" value="1"/>
</dbReference>
<keyword evidence="8" id="KW-0963">Cytoplasm</keyword>
<evidence type="ECO:0000256" key="7">
    <source>
        <dbReference type="ARBA" id="ARBA00019179"/>
    </source>
</evidence>
<dbReference type="GO" id="GO:0032299">
    <property type="term" value="C:ribonuclease H2 complex"/>
    <property type="evidence" value="ECO:0007669"/>
    <property type="project" value="TreeGrafter"/>
</dbReference>
<evidence type="ECO:0000256" key="6">
    <source>
        <dbReference type="ARBA" id="ARBA00012180"/>
    </source>
</evidence>
<dbReference type="GO" id="GO:0004523">
    <property type="term" value="F:RNA-DNA hybrid ribonuclease activity"/>
    <property type="evidence" value="ECO:0007669"/>
    <property type="project" value="UniProtKB-EC"/>
</dbReference>
<dbReference type="GO" id="GO:0005737">
    <property type="term" value="C:cytoplasm"/>
    <property type="evidence" value="ECO:0007669"/>
    <property type="project" value="UniProtKB-SubCell"/>
</dbReference>
<evidence type="ECO:0000256" key="10">
    <source>
        <dbReference type="ARBA" id="ARBA00022723"/>
    </source>
</evidence>
<comment type="cofactor">
    <cofactor evidence="2">
        <name>Mn(2+)</name>
        <dbReference type="ChEBI" id="CHEBI:29035"/>
    </cofactor>
</comment>
<organism evidence="15">
    <name type="scientific">invertebrate metagenome</name>
    <dbReference type="NCBI Taxonomy" id="1711999"/>
    <lineage>
        <taxon>unclassified sequences</taxon>
        <taxon>metagenomes</taxon>
        <taxon>organismal metagenomes</taxon>
    </lineage>
</organism>
<dbReference type="HAMAP" id="MF_00052_B">
    <property type="entry name" value="RNase_HII_B"/>
    <property type="match status" value="1"/>
</dbReference>
<dbReference type="PROSITE" id="PS51975">
    <property type="entry name" value="RNASE_H_2"/>
    <property type="match status" value="1"/>
</dbReference>
<dbReference type="InterPro" id="IPR024567">
    <property type="entry name" value="RNase_HII/HIII_dom"/>
</dbReference>
<evidence type="ECO:0000256" key="13">
    <source>
        <dbReference type="ARBA" id="ARBA00023211"/>
    </source>
</evidence>
<evidence type="ECO:0000256" key="1">
    <source>
        <dbReference type="ARBA" id="ARBA00000077"/>
    </source>
</evidence>
<dbReference type="AlphaFoldDB" id="A0A484H4V8"/>
<dbReference type="SUPFAM" id="SSF53098">
    <property type="entry name" value="Ribonuclease H-like"/>
    <property type="match status" value="1"/>
</dbReference>
<dbReference type="InterPro" id="IPR001352">
    <property type="entry name" value="RNase_HII/HIII"/>
</dbReference>
<evidence type="ECO:0000256" key="9">
    <source>
        <dbReference type="ARBA" id="ARBA00022722"/>
    </source>
</evidence>
<reference evidence="15" key="1">
    <citation type="submission" date="2018-10" db="EMBL/GenBank/DDBJ databases">
        <authorList>
            <person name="Gruber-Vodicka H."/>
            <person name="Jaeckle O."/>
        </authorList>
    </citation>
    <scope>NUCLEOTIDE SEQUENCE</scope>
</reference>
<dbReference type="InterPro" id="IPR022898">
    <property type="entry name" value="RNase_HII"/>
</dbReference>
<keyword evidence="12 15" id="KW-0378">Hydrolase</keyword>
<sequence length="233" mass="24979">MKTADEHRLQSHLQNGSKDLKVFYGEPVPDINIERRLGGRVAGLDEVGRGALAGPVVAAAVVLHLGRLPAQLLATLDDSKRLSLAQRESLFAALTDTDYADIGTGQADVAEIDALNILKATFLAMTRAIGTLRGVDYAIVDGNQAPALRCPAFPLVKGDRLSVSIAAASIVAKVTRDRLMMRLAEGHPGYRWERNVGYGTPAHRAAIAKLGLTPHHRRSFRLGVAPQHTGSLN</sequence>
<evidence type="ECO:0000256" key="3">
    <source>
        <dbReference type="ARBA" id="ARBA00001946"/>
    </source>
</evidence>
<dbReference type="GO" id="GO:0046872">
    <property type="term" value="F:metal ion binding"/>
    <property type="evidence" value="ECO:0007669"/>
    <property type="project" value="UniProtKB-KW"/>
</dbReference>
<evidence type="ECO:0000256" key="4">
    <source>
        <dbReference type="ARBA" id="ARBA00004496"/>
    </source>
</evidence>
<dbReference type="GO" id="GO:0006298">
    <property type="term" value="P:mismatch repair"/>
    <property type="evidence" value="ECO:0007669"/>
    <property type="project" value="TreeGrafter"/>
</dbReference>
<evidence type="ECO:0000256" key="5">
    <source>
        <dbReference type="ARBA" id="ARBA00007383"/>
    </source>
</evidence>
<keyword evidence="13" id="KW-0464">Manganese</keyword>
<comment type="cofactor">
    <cofactor evidence="3">
        <name>Mg(2+)</name>
        <dbReference type="ChEBI" id="CHEBI:18420"/>
    </cofactor>
</comment>
<evidence type="ECO:0000256" key="2">
    <source>
        <dbReference type="ARBA" id="ARBA00001936"/>
    </source>
</evidence>
<evidence type="ECO:0000313" key="15">
    <source>
        <dbReference type="EMBL" id="VBB68817.1"/>
    </source>
</evidence>
<dbReference type="InterPro" id="IPR036397">
    <property type="entry name" value="RNaseH_sf"/>
</dbReference>
<name>A0A484H4V8_9ZZZZ</name>
<dbReference type="GO" id="GO:0003723">
    <property type="term" value="F:RNA binding"/>
    <property type="evidence" value="ECO:0007669"/>
    <property type="project" value="InterPro"/>
</dbReference>
<dbReference type="Gene3D" id="3.30.420.10">
    <property type="entry name" value="Ribonuclease H-like superfamily/Ribonuclease H"/>
    <property type="match status" value="1"/>
</dbReference>
<keyword evidence="9" id="KW-0540">Nuclease</keyword>
<protein>
    <recommendedName>
        <fullName evidence="7">Ribonuclease HII</fullName>
        <ecNumber evidence="6">3.1.26.4</ecNumber>
    </recommendedName>
</protein>
<evidence type="ECO:0000256" key="8">
    <source>
        <dbReference type="ARBA" id="ARBA00022490"/>
    </source>
</evidence>
<proteinExistence type="inferred from homology"/>
<dbReference type="CDD" id="cd07182">
    <property type="entry name" value="RNase_HII_bacteria_HII_like"/>
    <property type="match status" value="1"/>
</dbReference>
<feature type="domain" description="RNase H type-2" evidence="14">
    <location>
        <begin position="39"/>
        <end position="233"/>
    </location>
</feature>
<keyword evidence="11" id="KW-0255">Endonuclease</keyword>
<comment type="similarity">
    <text evidence="5">Belongs to the RNase HII family.</text>
</comment>
<comment type="catalytic activity">
    <reaction evidence="1">
        <text>Endonucleolytic cleavage to 5'-phosphomonoester.</text>
        <dbReference type="EC" id="3.1.26.4"/>
    </reaction>
</comment>
<dbReference type="EC" id="3.1.26.4" evidence="6"/>
<dbReference type="EMBL" id="LR026963">
    <property type="protein sequence ID" value="VBB68817.1"/>
    <property type="molecule type" value="Genomic_DNA"/>
</dbReference>
<evidence type="ECO:0000259" key="14">
    <source>
        <dbReference type="PROSITE" id="PS51975"/>
    </source>
</evidence>
<dbReference type="Pfam" id="PF01351">
    <property type="entry name" value="RNase_HII"/>
    <property type="match status" value="1"/>
</dbReference>
<dbReference type="GO" id="GO:0043137">
    <property type="term" value="P:DNA replication, removal of RNA primer"/>
    <property type="evidence" value="ECO:0007669"/>
    <property type="project" value="TreeGrafter"/>
</dbReference>
<dbReference type="InterPro" id="IPR012337">
    <property type="entry name" value="RNaseH-like_sf"/>
</dbReference>
<evidence type="ECO:0000256" key="11">
    <source>
        <dbReference type="ARBA" id="ARBA00022759"/>
    </source>
</evidence>
<dbReference type="PANTHER" id="PTHR10954:SF18">
    <property type="entry name" value="RIBONUCLEASE HII"/>
    <property type="match status" value="1"/>
</dbReference>